<evidence type="ECO:0000313" key="1">
    <source>
        <dbReference type="EMBL" id="QHU04974.1"/>
    </source>
</evidence>
<sequence length="139" mass="15900">MKKSRDFHVNNVVLYNSYSHYVSSIQNDQQLKNGEIIKVIDDINYALSAIGYISISIYKNELGTIFALDTNGNPILNRRVLTIVYSFEYTETKDGVDTYHESGTNFIFDDFGKFVFLDTDLSSWYYITGVQPPAIKLLS</sequence>
<reference evidence="1" key="1">
    <citation type="journal article" date="2020" name="Nature">
        <title>Giant virus diversity and host interactions through global metagenomics.</title>
        <authorList>
            <person name="Schulz F."/>
            <person name="Roux S."/>
            <person name="Paez-Espino D."/>
            <person name="Jungbluth S."/>
            <person name="Walsh D.A."/>
            <person name="Denef V.J."/>
            <person name="McMahon K.D."/>
            <person name="Konstantinidis K.T."/>
            <person name="Eloe-Fadrosh E.A."/>
            <person name="Kyrpides N.C."/>
            <person name="Woyke T."/>
        </authorList>
    </citation>
    <scope>NUCLEOTIDE SEQUENCE</scope>
    <source>
        <strain evidence="1">GVMAG-M-3300027708-5</strain>
    </source>
</reference>
<dbReference type="AlphaFoldDB" id="A0A6C0JMS2"/>
<name>A0A6C0JMS2_9ZZZZ</name>
<protein>
    <submittedName>
        <fullName evidence="1">Uncharacterized protein</fullName>
    </submittedName>
</protein>
<accession>A0A6C0JMS2</accession>
<proteinExistence type="predicted"/>
<dbReference type="EMBL" id="MN740405">
    <property type="protein sequence ID" value="QHU04974.1"/>
    <property type="molecule type" value="Genomic_DNA"/>
</dbReference>
<organism evidence="1">
    <name type="scientific">viral metagenome</name>
    <dbReference type="NCBI Taxonomy" id="1070528"/>
    <lineage>
        <taxon>unclassified sequences</taxon>
        <taxon>metagenomes</taxon>
        <taxon>organismal metagenomes</taxon>
    </lineage>
</organism>